<gene>
    <name evidence="2" type="ORF">I6G28_01915</name>
</gene>
<keyword evidence="1" id="KW-0472">Membrane</keyword>
<evidence type="ECO:0000313" key="2">
    <source>
        <dbReference type="EMBL" id="QPT38334.1"/>
    </source>
</evidence>
<dbReference type="Pfam" id="PF16872">
    <property type="entry name" value="putAbiC"/>
    <property type="match status" value="1"/>
</dbReference>
<keyword evidence="1" id="KW-1133">Transmembrane helix</keyword>
<dbReference type="RefSeq" id="WP_111727358.1">
    <property type="nucleotide sequence ID" value="NZ_CP065726.1"/>
</dbReference>
<keyword evidence="3" id="KW-1185">Reference proteome</keyword>
<reference evidence="2 3" key="1">
    <citation type="submission" date="2020-12" db="EMBL/GenBank/DDBJ databases">
        <title>FDA dAtabase for Regulatory Grade micrObial Sequences (FDA-ARGOS): Supporting development and validation of Infectious Disease Dx tests.</title>
        <authorList>
            <person name="Sproer C."/>
            <person name="Gronow S."/>
            <person name="Severitt S."/>
            <person name="Schroder I."/>
            <person name="Tallon L."/>
            <person name="Sadzewicz L."/>
            <person name="Zhao X."/>
            <person name="Boylan J."/>
            <person name="Ott S."/>
            <person name="Bowen H."/>
            <person name="Vavikolanu K."/>
            <person name="Mehta A."/>
            <person name="Aluvathingal J."/>
            <person name="Nadendla S."/>
            <person name="Lowell S."/>
            <person name="Myers T."/>
            <person name="Yan Y."/>
            <person name="Sichtig H."/>
        </authorList>
    </citation>
    <scope>NUCLEOTIDE SEQUENCE [LARGE SCALE GENOMIC DNA]</scope>
    <source>
        <strain evidence="2 3">FDAARGOS_871</strain>
    </source>
</reference>
<name>A0A7T3BNY7_NEICI</name>
<sequence>MNIKNNEKQRDEKKSTPIFSFIIILILIVILVLGLYFFHFHEGFAKDIPNRDYSGLIKDSHAIFGQFGDFFGGVLNPILTAVNILLLVYFNKEILDLTIKQQENTENNHYLSEDKEQIFKLIENHRHILLSIKVSPPLQKDKDEDETDRNGNLTHRGIDAFWYFRAMIATGYTIHNKKNPNDYENNLKEAYDYIYNTKQQKQYFGHYFRNLFHVFKFIESSRFNKDEQKEYAEIVRAQLSYLELHFLFLNCLIDEGSEFKRYVKKFELLKELQEFEFNINSKIDPIKIDQIVENWKE</sequence>
<proteinExistence type="predicted"/>
<protein>
    <submittedName>
        <fullName evidence="2">Putative phage abortive infection protein</fullName>
    </submittedName>
</protein>
<accession>A0A7T3BNY7</accession>
<evidence type="ECO:0000256" key="1">
    <source>
        <dbReference type="SAM" id="Phobius"/>
    </source>
</evidence>
<keyword evidence="1" id="KW-0812">Transmembrane</keyword>
<organism evidence="2 3">
    <name type="scientific">Neisseria cinerea</name>
    <dbReference type="NCBI Taxonomy" id="483"/>
    <lineage>
        <taxon>Bacteria</taxon>
        <taxon>Pseudomonadati</taxon>
        <taxon>Pseudomonadota</taxon>
        <taxon>Betaproteobacteria</taxon>
        <taxon>Neisseriales</taxon>
        <taxon>Neisseriaceae</taxon>
        <taxon>Neisseria</taxon>
    </lineage>
</organism>
<dbReference type="EMBL" id="CP065726">
    <property type="protein sequence ID" value="QPT38334.1"/>
    <property type="molecule type" value="Genomic_DNA"/>
</dbReference>
<dbReference type="AlphaFoldDB" id="A0A7T3BNY7"/>
<feature type="transmembrane region" description="Helical" evidence="1">
    <location>
        <begin position="18"/>
        <end position="38"/>
    </location>
</feature>
<evidence type="ECO:0000313" key="3">
    <source>
        <dbReference type="Proteomes" id="UP000594865"/>
    </source>
</evidence>
<dbReference type="GeneID" id="84021667"/>
<feature type="transmembrane region" description="Helical" evidence="1">
    <location>
        <begin position="70"/>
        <end position="90"/>
    </location>
</feature>
<dbReference type="InterPro" id="IPR031709">
    <property type="entry name" value="PutAbiC"/>
</dbReference>
<dbReference type="Proteomes" id="UP000594865">
    <property type="component" value="Chromosome"/>
</dbReference>